<keyword evidence="1" id="KW-0238">DNA-binding</keyword>
<evidence type="ECO:0000313" key="2">
    <source>
        <dbReference type="EnsemblMetazoa" id="ASIC014473-PA"/>
    </source>
</evidence>
<keyword evidence="3" id="KW-1185">Reference proteome</keyword>
<evidence type="ECO:0000313" key="1">
    <source>
        <dbReference type="EMBL" id="KFB46485.1"/>
    </source>
</evidence>
<dbReference type="EMBL" id="KE525318">
    <property type="protein sequence ID" value="KFB46485.1"/>
    <property type="molecule type" value="Genomic_DNA"/>
</dbReference>
<dbReference type="VEuPathDB" id="VectorBase:ASIC014473"/>
<proteinExistence type="predicted"/>
<dbReference type="Proteomes" id="UP000030765">
    <property type="component" value="Unassembled WGS sequence"/>
</dbReference>
<organism evidence="1">
    <name type="scientific">Anopheles sinensis</name>
    <name type="common">Mosquito</name>
    <dbReference type="NCBI Taxonomy" id="74873"/>
    <lineage>
        <taxon>Eukaryota</taxon>
        <taxon>Metazoa</taxon>
        <taxon>Ecdysozoa</taxon>
        <taxon>Arthropoda</taxon>
        <taxon>Hexapoda</taxon>
        <taxon>Insecta</taxon>
        <taxon>Pterygota</taxon>
        <taxon>Neoptera</taxon>
        <taxon>Endopterygota</taxon>
        <taxon>Diptera</taxon>
        <taxon>Nematocera</taxon>
        <taxon>Culicoidea</taxon>
        <taxon>Culicidae</taxon>
        <taxon>Anophelinae</taxon>
        <taxon>Anopheles</taxon>
    </lineage>
</organism>
<dbReference type="AlphaFoldDB" id="A0A084W8E1"/>
<sequence length="125" mass="14195">MKGKRTWFVPHSHILSRTTQFRFAFTQLPLWKSGKTEPREVYGKHFSSHTGDFFFAAFFQGPCPKNVYAYEYGSSLEAGARSKEPTGRSGTGRKLDSARILSNIYLPGDFGLHASVRMWEVVGER</sequence>
<evidence type="ECO:0000313" key="3">
    <source>
        <dbReference type="Proteomes" id="UP000030765"/>
    </source>
</evidence>
<dbReference type="EnsemblMetazoa" id="ASIC014473-RA">
    <property type="protein sequence ID" value="ASIC014473-PA"/>
    <property type="gene ID" value="ASIC014473"/>
</dbReference>
<gene>
    <name evidence="1" type="ORF">ZHAS_00014473</name>
</gene>
<reference evidence="1 3" key="1">
    <citation type="journal article" date="2014" name="BMC Genomics">
        <title>Genome sequence of Anopheles sinensis provides insight into genetics basis of mosquito competence for malaria parasites.</title>
        <authorList>
            <person name="Zhou D."/>
            <person name="Zhang D."/>
            <person name="Ding G."/>
            <person name="Shi L."/>
            <person name="Hou Q."/>
            <person name="Ye Y."/>
            <person name="Xu Y."/>
            <person name="Zhou H."/>
            <person name="Xiong C."/>
            <person name="Li S."/>
            <person name="Yu J."/>
            <person name="Hong S."/>
            <person name="Yu X."/>
            <person name="Zou P."/>
            <person name="Chen C."/>
            <person name="Chang X."/>
            <person name="Wang W."/>
            <person name="Lv Y."/>
            <person name="Sun Y."/>
            <person name="Ma L."/>
            <person name="Shen B."/>
            <person name="Zhu C."/>
        </authorList>
    </citation>
    <scope>NUCLEOTIDE SEQUENCE [LARGE SCALE GENOMIC DNA]</scope>
</reference>
<protein>
    <submittedName>
        <fullName evidence="1 2">DNA-binding protein</fullName>
    </submittedName>
</protein>
<dbReference type="EMBL" id="ATLV01021417">
    <property type="status" value="NOT_ANNOTATED_CDS"/>
    <property type="molecule type" value="Genomic_DNA"/>
</dbReference>
<reference evidence="2" key="2">
    <citation type="submission" date="2020-05" db="UniProtKB">
        <authorList>
            <consortium name="EnsemblMetazoa"/>
        </authorList>
    </citation>
    <scope>IDENTIFICATION</scope>
</reference>
<accession>A0A084W8E1</accession>
<name>A0A084W8E1_ANOSI</name>
<dbReference type="GO" id="GO:0003677">
    <property type="term" value="F:DNA binding"/>
    <property type="evidence" value="ECO:0007669"/>
    <property type="project" value="UniProtKB-KW"/>
</dbReference>